<dbReference type="Proteomes" id="UP000295684">
    <property type="component" value="Unassembled WGS sequence"/>
</dbReference>
<dbReference type="Proteomes" id="UP000622648">
    <property type="component" value="Unassembled WGS sequence"/>
</dbReference>
<evidence type="ECO:0000313" key="4">
    <source>
        <dbReference type="EMBL" id="TCO27213.1"/>
    </source>
</evidence>
<dbReference type="PANTHER" id="PTHR43000">
    <property type="entry name" value="DTDP-D-GLUCOSE 4,6-DEHYDRATASE-RELATED"/>
    <property type="match status" value="1"/>
</dbReference>
<dbReference type="OrthoDB" id="329806at2"/>
<reference evidence="4 5" key="3">
    <citation type="submission" date="2019-03" db="EMBL/GenBank/DDBJ databases">
        <title>Genomic Encyclopedia of Type Strains, Phase IV (KMG-IV): sequencing the most valuable type-strain genomes for metagenomic binning, comparative biology and taxonomic classification.</title>
        <authorList>
            <person name="Goeker M."/>
        </authorList>
    </citation>
    <scope>NUCLEOTIDE SEQUENCE [LARGE SCALE GENOMIC DNA]</scope>
    <source>
        <strain evidence="4 5">DSM 103236</strain>
    </source>
</reference>
<feature type="domain" description="NAD-dependent epimerase/dehydratase" evidence="2">
    <location>
        <begin position="3"/>
        <end position="196"/>
    </location>
</feature>
<reference evidence="3" key="1">
    <citation type="journal article" date="2014" name="Int. J. Syst. Evol. Microbiol.">
        <title>Complete genome of a new Firmicutes species belonging to the dominant human colonic microbiota ('Ruminococcus bicirculans') reveals two chromosomes and a selective capacity to utilize plant glucans.</title>
        <authorList>
            <consortium name="NISC Comparative Sequencing Program"/>
            <person name="Wegmann U."/>
            <person name="Louis P."/>
            <person name="Goesmann A."/>
            <person name="Henrissat B."/>
            <person name="Duncan S.H."/>
            <person name="Flint H.J."/>
        </authorList>
    </citation>
    <scope>NUCLEOTIDE SEQUENCE</scope>
    <source>
        <strain evidence="3">CGMCC 1.15644</strain>
    </source>
</reference>
<evidence type="ECO:0000259" key="2">
    <source>
        <dbReference type="Pfam" id="PF01370"/>
    </source>
</evidence>
<comment type="caution">
    <text evidence="4">The sequence shown here is derived from an EMBL/GenBank/DDBJ whole genome shotgun (WGS) entry which is preliminary data.</text>
</comment>
<reference evidence="3" key="4">
    <citation type="submission" date="2024-05" db="EMBL/GenBank/DDBJ databases">
        <authorList>
            <person name="Sun Q."/>
            <person name="Zhou Y."/>
        </authorList>
    </citation>
    <scope>NUCLEOTIDE SEQUENCE</scope>
    <source>
        <strain evidence="3">CGMCC 1.15644</strain>
    </source>
</reference>
<dbReference type="InterPro" id="IPR036291">
    <property type="entry name" value="NAD(P)-bd_dom_sf"/>
</dbReference>
<reference evidence="6" key="2">
    <citation type="journal article" date="2019" name="Int. J. Syst. Evol. Microbiol.">
        <title>The Global Catalogue of Microorganisms (GCM) 10K type strain sequencing project: providing services to taxonomists for standard genome sequencing and annotation.</title>
        <authorList>
            <consortium name="The Broad Institute Genomics Platform"/>
            <consortium name="The Broad Institute Genome Sequencing Center for Infectious Disease"/>
            <person name="Wu L."/>
            <person name="Ma J."/>
        </authorList>
    </citation>
    <scope>NUCLEOTIDE SEQUENCE [LARGE SCALE GENOMIC DNA]</scope>
    <source>
        <strain evidence="6">CGMCC 1.15644</strain>
    </source>
</reference>
<dbReference type="AlphaFoldDB" id="A0A4R2HJJ7"/>
<evidence type="ECO:0000256" key="1">
    <source>
        <dbReference type="ARBA" id="ARBA00007637"/>
    </source>
</evidence>
<protein>
    <submittedName>
        <fullName evidence="4">Nucleoside-diphosphate-sugar epimerase</fullName>
    </submittedName>
    <submittedName>
        <fullName evidence="3">UDP-galactose-4-epimerase</fullName>
    </submittedName>
</protein>
<dbReference type="Pfam" id="PF01370">
    <property type="entry name" value="Epimerase"/>
    <property type="match status" value="1"/>
</dbReference>
<dbReference type="EMBL" id="BMJO01000004">
    <property type="protein sequence ID" value="GGE59832.1"/>
    <property type="molecule type" value="Genomic_DNA"/>
</dbReference>
<evidence type="ECO:0000313" key="5">
    <source>
        <dbReference type="Proteomes" id="UP000295684"/>
    </source>
</evidence>
<name>A0A4R2HJJ7_9SPHI</name>
<dbReference type="SUPFAM" id="SSF51735">
    <property type="entry name" value="NAD(P)-binding Rossmann-fold domains"/>
    <property type="match status" value="1"/>
</dbReference>
<organism evidence="4 5">
    <name type="scientific">Pedobacter psychrotolerans</name>
    <dbReference type="NCBI Taxonomy" id="1843235"/>
    <lineage>
        <taxon>Bacteria</taxon>
        <taxon>Pseudomonadati</taxon>
        <taxon>Bacteroidota</taxon>
        <taxon>Sphingobacteriia</taxon>
        <taxon>Sphingobacteriales</taxon>
        <taxon>Sphingobacteriaceae</taxon>
        <taxon>Pedobacter</taxon>
    </lineage>
</organism>
<comment type="similarity">
    <text evidence="1">Belongs to the NAD(P)-dependent epimerase/dehydratase family.</text>
</comment>
<proteinExistence type="inferred from homology"/>
<evidence type="ECO:0000313" key="3">
    <source>
        <dbReference type="EMBL" id="GGE59832.1"/>
    </source>
</evidence>
<accession>A0A4R2HJJ7</accession>
<dbReference type="InterPro" id="IPR001509">
    <property type="entry name" value="Epimerase_deHydtase"/>
</dbReference>
<keyword evidence="6" id="KW-1185">Reference proteome</keyword>
<gene>
    <name evidence="4" type="ORF">EV200_103547</name>
    <name evidence="3" type="ORF">GCM10011413_27840</name>
</gene>
<evidence type="ECO:0000313" key="6">
    <source>
        <dbReference type="Proteomes" id="UP000622648"/>
    </source>
</evidence>
<sequence length="295" mass="32479">MTIILTGANGFLGRAIHHHFSAETIIRLGRTQGELIADLEQELPALPVADLVIHAAGKAHSVPRTTEEGAAFENVNVGGTRRLLQALSRGVRLPKYFVFISSIAVYGLEHGVLIDENHPLEATDPYGKSKIAAELLVEAWCKKNQVVCTILRLPLLAGENPPGNLQAMIKGISKGYYFDIKVANVKKSMVLIEDVAVFIEKIYQVGGTFHLTDGYHPGFSEISSLIAKQLGKRKPRAIPYGLIKAIAYIGNFLGPKFPVNSRKLDKMTNTLTFTDQKARTITNWQPKSVLDHFKI</sequence>
<dbReference type="RefSeq" id="WP_132531885.1">
    <property type="nucleotide sequence ID" value="NZ_BMJO01000004.1"/>
</dbReference>
<dbReference type="Gene3D" id="3.40.50.720">
    <property type="entry name" value="NAD(P)-binding Rossmann-like Domain"/>
    <property type="match status" value="1"/>
</dbReference>
<dbReference type="EMBL" id="SLWO01000003">
    <property type="protein sequence ID" value="TCO27213.1"/>
    <property type="molecule type" value="Genomic_DNA"/>
</dbReference>